<gene>
    <name evidence="1" type="ORF">CBA19CS42_35810</name>
</gene>
<dbReference type="AlphaFoldDB" id="A0AA37MJH3"/>
<accession>A0AA37MJH3</accession>
<evidence type="ECO:0000313" key="1">
    <source>
        <dbReference type="EMBL" id="GJH30000.1"/>
    </source>
</evidence>
<proteinExistence type="predicted"/>
<evidence type="ECO:0000313" key="2">
    <source>
        <dbReference type="Proteomes" id="UP001055111"/>
    </source>
</evidence>
<organism evidence="1 2">
    <name type="scientific">Caballeronia novacaledonica</name>
    <dbReference type="NCBI Taxonomy" id="1544861"/>
    <lineage>
        <taxon>Bacteria</taxon>
        <taxon>Pseudomonadati</taxon>
        <taxon>Pseudomonadota</taxon>
        <taxon>Betaproteobacteria</taxon>
        <taxon>Burkholderiales</taxon>
        <taxon>Burkholderiaceae</taxon>
        <taxon>Caballeronia</taxon>
    </lineage>
</organism>
<dbReference type="EMBL" id="BPUS01000029">
    <property type="protein sequence ID" value="GJH30000.1"/>
    <property type="molecule type" value="Genomic_DNA"/>
</dbReference>
<dbReference type="Proteomes" id="UP001055111">
    <property type="component" value="Unassembled WGS sequence"/>
</dbReference>
<reference evidence="1" key="1">
    <citation type="submission" date="2022-09" db="EMBL/GenBank/DDBJ databases">
        <title>Isolation and characterization of 3-chlorobenzoate degrading bacteria from soils in Shizuoka.</title>
        <authorList>
            <person name="Ifat A."/>
            <person name="Ogawa N."/>
            <person name="Kimbara K."/>
            <person name="Moriuchi R."/>
            <person name="Dohra H."/>
            <person name="Shintani M."/>
        </authorList>
    </citation>
    <scope>NUCLEOTIDE SEQUENCE</scope>
    <source>
        <strain evidence="1">19CS4-2</strain>
    </source>
</reference>
<comment type="caution">
    <text evidence="1">The sequence shown here is derived from an EMBL/GenBank/DDBJ whole genome shotgun (WGS) entry which is preliminary data.</text>
</comment>
<name>A0AA37MJH3_9BURK</name>
<protein>
    <submittedName>
        <fullName evidence="1">Uncharacterized protein</fullName>
    </submittedName>
</protein>
<dbReference type="RefSeq" id="WP_238217599.1">
    <property type="nucleotide sequence ID" value="NZ_BPUS01000029.1"/>
</dbReference>
<sequence length="66" mass="7464">MHVISALSSDVYEVEFQEGSASMWDVFPDWNAHDRFGIVIYEPLAAIGATHLIQLACMCFYDIKPI</sequence>